<evidence type="ECO:0000256" key="1">
    <source>
        <dbReference type="ARBA" id="ARBA00006336"/>
    </source>
</evidence>
<evidence type="ECO:0000259" key="3">
    <source>
        <dbReference type="PROSITE" id="PS50937"/>
    </source>
</evidence>
<keyword evidence="2" id="KW-0378">Hydrolase</keyword>
<sequence>MYENLLNISEAAKLLGVSPSTLRRLEKNGTVEGYGLKVLYTPGGQRRYILDELQQLYSNQGFSGQIGFGNKPALLIRDLTIAFTEPHSQLSIKIEEQISATKRLIEEALSHNIPIIFTITIYDSTNRVSKLWCQKFPSLQILDRQSTWVNIHPDLSDYSYDIINPTVHITDLYNCQVDDFLNERQIDTVILAGATTSGSIRATAVDALQRGYRVIIPKEAVGDRNQTLQNSTLIDLNARYADVMSIEKVLKGMKLPIESSD</sequence>
<dbReference type="Proteomes" id="UP000321157">
    <property type="component" value="Unassembled WGS sequence"/>
</dbReference>
<dbReference type="Pfam" id="PF12728">
    <property type="entry name" value="HTH_17"/>
    <property type="match status" value="1"/>
</dbReference>
<dbReference type="PANTHER" id="PTHR43540:SF1">
    <property type="entry name" value="ISOCHORISMATASE HYDROLASE"/>
    <property type="match status" value="1"/>
</dbReference>
<dbReference type="InterPro" id="IPR050272">
    <property type="entry name" value="Isochorismatase-like_hydrls"/>
</dbReference>
<dbReference type="InterPro" id="IPR036380">
    <property type="entry name" value="Isochorismatase-like_sf"/>
</dbReference>
<gene>
    <name evidence="4" type="ORF">ADA01nite_37650</name>
</gene>
<dbReference type="InterPro" id="IPR000868">
    <property type="entry name" value="Isochorismatase-like_dom"/>
</dbReference>
<evidence type="ECO:0000256" key="2">
    <source>
        <dbReference type="ARBA" id="ARBA00022801"/>
    </source>
</evidence>
<dbReference type="SUPFAM" id="SSF52499">
    <property type="entry name" value="Isochorismatase-like hydrolases"/>
    <property type="match status" value="1"/>
</dbReference>
<dbReference type="GO" id="GO:0003677">
    <property type="term" value="F:DNA binding"/>
    <property type="evidence" value="ECO:0007669"/>
    <property type="project" value="InterPro"/>
</dbReference>
<dbReference type="GO" id="GO:0006355">
    <property type="term" value="P:regulation of DNA-templated transcription"/>
    <property type="evidence" value="ECO:0007669"/>
    <property type="project" value="InterPro"/>
</dbReference>
<proteinExistence type="inferred from homology"/>
<protein>
    <submittedName>
        <fullName evidence="4">N-carbamoylsarcosine amidase</fullName>
    </submittedName>
</protein>
<evidence type="ECO:0000313" key="4">
    <source>
        <dbReference type="EMBL" id="GEN36305.1"/>
    </source>
</evidence>
<dbReference type="EMBL" id="BJXX01000177">
    <property type="protein sequence ID" value="GEN36305.1"/>
    <property type="molecule type" value="Genomic_DNA"/>
</dbReference>
<dbReference type="RefSeq" id="WP_146811945.1">
    <property type="nucleotide sequence ID" value="NZ_BJXX01000177.1"/>
</dbReference>
<evidence type="ECO:0000313" key="5">
    <source>
        <dbReference type="Proteomes" id="UP000321157"/>
    </source>
</evidence>
<feature type="domain" description="HTH merR-type" evidence="3">
    <location>
        <begin position="5"/>
        <end position="48"/>
    </location>
</feature>
<dbReference type="Gene3D" id="1.10.1660.10">
    <property type="match status" value="1"/>
</dbReference>
<organism evidence="4 5">
    <name type="scientific">Aneurinibacillus danicus</name>
    <dbReference type="NCBI Taxonomy" id="267746"/>
    <lineage>
        <taxon>Bacteria</taxon>
        <taxon>Bacillati</taxon>
        <taxon>Bacillota</taxon>
        <taxon>Bacilli</taxon>
        <taxon>Bacillales</taxon>
        <taxon>Paenibacillaceae</taxon>
        <taxon>Aneurinibacillus group</taxon>
        <taxon>Aneurinibacillus</taxon>
    </lineage>
</organism>
<dbReference type="PROSITE" id="PS50937">
    <property type="entry name" value="HTH_MERR_2"/>
    <property type="match status" value="1"/>
</dbReference>
<name>A0A511VBJ8_9BACL</name>
<dbReference type="SUPFAM" id="SSF46955">
    <property type="entry name" value="Putative DNA-binding domain"/>
    <property type="match status" value="1"/>
</dbReference>
<dbReference type="AlphaFoldDB" id="A0A511VBJ8"/>
<accession>A0A511VBJ8</accession>
<dbReference type="OrthoDB" id="9785724at2"/>
<dbReference type="InterPro" id="IPR000551">
    <property type="entry name" value="MerR-type_HTH_dom"/>
</dbReference>
<keyword evidence="5" id="KW-1185">Reference proteome</keyword>
<dbReference type="Gene3D" id="3.40.50.850">
    <property type="entry name" value="Isochorismatase-like"/>
    <property type="match status" value="1"/>
</dbReference>
<comment type="similarity">
    <text evidence="1">Belongs to the isochorismatase family.</text>
</comment>
<dbReference type="InterPro" id="IPR041657">
    <property type="entry name" value="HTH_17"/>
</dbReference>
<comment type="caution">
    <text evidence="4">The sequence shown here is derived from an EMBL/GenBank/DDBJ whole genome shotgun (WGS) entry which is preliminary data.</text>
</comment>
<dbReference type="InterPro" id="IPR009061">
    <property type="entry name" value="DNA-bd_dom_put_sf"/>
</dbReference>
<reference evidence="4 5" key="1">
    <citation type="submission" date="2019-07" db="EMBL/GenBank/DDBJ databases">
        <title>Whole genome shotgun sequence of Aneurinibacillus danicus NBRC 102444.</title>
        <authorList>
            <person name="Hosoyama A."/>
            <person name="Uohara A."/>
            <person name="Ohji S."/>
            <person name="Ichikawa N."/>
        </authorList>
    </citation>
    <scope>NUCLEOTIDE SEQUENCE [LARGE SCALE GENOMIC DNA]</scope>
    <source>
        <strain evidence="4 5">NBRC 102444</strain>
    </source>
</reference>
<dbReference type="Pfam" id="PF00857">
    <property type="entry name" value="Isochorismatase"/>
    <property type="match status" value="1"/>
</dbReference>
<dbReference type="PANTHER" id="PTHR43540">
    <property type="entry name" value="PEROXYUREIDOACRYLATE/UREIDOACRYLATE AMIDOHYDROLASE-RELATED"/>
    <property type="match status" value="1"/>
</dbReference>
<dbReference type="GO" id="GO:0016787">
    <property type="term" value="F:hydrolase activity"/>
    <property type="evidence" value="ECO:0007669"/>
    <property type="project" value="UniProtKB-KW"/>
</dbReference>